<name>A0A8D7ZXU4_CULPI</name>
<proteinExistence type="predicted"/>
<feature type="compositionally biased region" description="Low complexity" evidence="1">
    <location>
        <begin position="63"/>
        <end position="72"/>
    </location>
</feature>
<feature type="compositionally biased region" description="Polar residues" evidence="1">
    <location>
        <begin position="97"/>
        <end position="112"/>
    </location>
</feature>
<feature type="region of interest" description="Disordered" evidence="1">
    <location>
        <begin position="50"/>
        <end position="145"/>
    </location>
</feature>
<reference evidence="2" key="1">
    <citation type="submission" date="2021-05" db="EMBL/GenBank/DDBJ databases">
        <authorList>
            <person name="Alioto T."/>
            <person name="Alioto T."/>
            <person name="Gomez Garrido J."/>
        </authorList>
    </citation>
    <scope>NUCLEOTIDE SEQUENCE</scope>
</reference>
<accession>A0A8D7ZXU4</accession>
<organism evidence="2">
    <name type="scientific">Culex pipiens</name>
    <name type="common">House mosquito</name>
    <dbReference type="NCBI Taxonomy" id="7175"/>
    <lineage>
        <taxon>Eukaryota</taxon>
        <taxon>Metazoa</taxon>
        <taxon>Ecdysozoa</taxon>
        <taxon>Arthropoda</taxon>
        <taxon>Hexapoda</taxon>
        <taxon>Insecta</taxon>
        <taxon>Pterygota</taxon>
        <taxon>Neoptera</taxon>
        <taxon>Endopterygota</taxon>
        <taxon>Diptera</taxon>
        <taxon>Nematocera</taxon>
        <taxon>Culicoidea</taxon>
        <taxon>Culicidae</taxon>
        <taxon>Culicinae</taxon>
        <taxon>Culicini</taxon>
        <taxon>Culex</taxon>
        <taxon>Culex</taxon>
    </lineage>
</organism>
<feature type="compositionally biased region" description="Basic and acidic residues" evidence="1">
    <location>
        <begin position="113"/>
        <end position="125"/>
    </location>
</feature>
<feature type="compositionally biased region" description="Basic residues" evidence="1">
    <location>
        <begin position="126"/>
        <end position="136"/>
    </location>
</feature>
<evidence type="ECO:0000256" key="1">
    <source>
        <dbReference type="SAM" id="MobiDB-lite"/>
    </source>
</evidence>
<sequence>MCNLVRAKELKKKQEEKTLNNCIFIVSLAILSKHVERVMFNIINRSKSSRSFKLETRSKQTKKSSTNKNKQTILTTTPEENKTRAKQQWKRTKCNAPKTNRNLQKNKTAQTETMKKKLVDTETKQTKAKKPQKKNIKGSNATRRI</sequence>
<evidence type="ECO:0000313" key="2">
    <source>
        <dbReference type="EMBL" id="CAG6446574.1"/>
    </source>
</evidence>
<dbReference type="AlphaFoldDB" id="A0A8D7ZXU4"/>
<dbReference type="EMBL" id="HBUE01007207">
    <property type="protein sequence ID" value="CAG6446574.1"/>
    <property type="molecule type" value="Transcribed_RNA"/>
</dbReference>
<feature type="compositionally biased region" description="Basic residues" evidence="1">
    <location>
        <begin position="84"/>
        <end position="93"/>
    </location>
</feature>
<protein>
    <submittedName>
        <fullName evidence="2">(northern house mosquito) hypothetical protein</fullName>
    </submittedName>
</protein>